<protein>
    <recommendedName>
        <fullName evidence="4">DUF3987 domain-containing protein</fullName>
    </recommendedName>
</protein>
<dbReference type="HOGENOM" id="CLU_022235_1_0_4"/>
<name>U5NCT2_9BURK</name>
<dbReference type="EMBL" id="CP004885">
    <property type="protein sequence ID" value="AGX88048.1"/>
    <property type="molecule type" value="Genomic_DNA"/>
</dbReference>
<dbReference type="PATRIC" id="fig|946483.4.peg.1988"/>
<feature type="compositionally biased region" description="Pro residues" evidence="1">
    <location>
        <begin position="27"/>
        <end position="37"/>
    </location>
</feature>
<dbReference type="RefSeq" id="WP_022774827.1">
    <property type="nucleotide sequence ID" value="NC_022576.1"/>
</dbReference>
<dbReference type="InterPro" id="IPR025048">
    <property type="entry name" value="DUF3987"/>
</dbReference>
<reference evidence="2 3" key="1">
    <citation type="journal article" date="2013" name="Genome Biol.">
        <title>Genomic analysis reveals key aspects of prokaryotic symbiosis in the phototrophic consortium "Chlorochromatium aggregatum".</title>
        <authorList>
            <person name="Liu Z."/>
            <person name="Muller J."/>
            <person name="Li T."/>
            <person name="Alvey R.M."/>
            <person name="Vogl K."/>
            <person name="Frigaard N.U."/>
            <person name="Rockwell N.C."/>
            <person name="Boyd E.S."/>
            <person name="Tomsho L.P."/>
            <person name="Schuster S.C."/>
            <person name="Henke P."/>
            <person name="Rohde M."/>
            <person name="Overmann J."/>
            <person name="Bryant D.A."/>
        </authorList>
    </citation>
    <scope>NUCLEOTIDE SEQUENCE [LARGE SCALE GENOMIC DNA]</scope>
    <source>
        <strain evidence="2">CR</strain>
    </source>
</reference>
<dbReference type="KEGG" id="cbx:Cenrod_1974"/>
<sequence length="531" mass="58902">MSHDAPPIWEPWPDEDAIPSLQATPDEPTPLPSGLPPVPPLPFKALPSAIRPWIEDIADRMQSPPDYVAAAALTAASSLVGARVVIRPKRLDSWREACNLWGLVVGRPGTMKTPCVDEALRPLKAIASAEEREFHATLNEWEIDAKVSKLAAEERERLARKLARKAAQTDLAKARELLAQRDETTGTEPRQRRFILCDPTVEKLGELLAEGSEDGHGVLLQRDELAGLLASFDRQGYEGARTFYLQSFNGMGSYTFDRIGRGKTHIPKLCLSLLGGIQPGRLQSYIRDAVRGSGGDDGLLQRFGLAVWPDTSTSFQYIDREPGMAAMQDSQAVFERLAKLRAQADGTPWERQFDAEAQALFVEWLTTFEEELRRGEMHDSLVSHLAKYRKLVPVLATLFALIDNEPENVSALSLNRAIVFAMEYLKPHAERLYSAATRPDVEGARLLLSRVKVDRNGIGGTFTPREIAKKGWTGLTTSDEVRKAADTLTDYGWLYQETVSTGGRPSDRYILHPSLLSHGPVGRQAEKPRSH</sequence>
<keyword evidence="3" id="KW-1185">Reference proteome</keyword>
<evidence type="ECO:0008006" key="4">
    <source>
        <dbReference type="Google" id="ProtNLM"/>
    </source>
</evidence>
<dbReference type="OrthoDB" id="784829at2"/>
<feature type="region of interest" description="Disordered" evidence="1">
    <location>
        <begin position="1"/>
        <end position="37"/>
    </location>
</feature>
<gene>
    <name evidence="2" type="ORF">Cenrod_1974</name>
</gene>
<evidence type="ECO:0000256" key="1">
    <source>
        <dbReference type="SAM" id="MobiDB-lite"/>
    </source>
</evidence>
<proteinExistence type="predicted"/>
<dbReference type="AlphaFoldDB" id="U5NCT2"/>
<accession>U5NCT2</accession>
<evidence type="ECO:0000313" key="3">
    <source>
        <dbReference type="Proteomes" id="UP000017184"/>
    </source>
</evidence>
<dbReference type="Pfam" id="PF13148">
    <property type="entry name" value="DUF3987"/>
    <property type="match status" value="1"/>
</dbReference>
<evidence type="ECO:0000313" key="2">
    <source>
        <dbReference type="EMBL" id="AGX88048.1"/>
    </source>
</evidence>
<dbReference type="STRING" id="946483.Cenrod_1974"/>
<organism evidence="2 3">
    <name type="scientific">Candidatus Symbiobacter mobilis CR</name>
    <dbReference type="NCBI Taxonomy" id="946483"/>
    <lineage>
        <taxon>Bacteria</taxon>
        <taxon>Pseudomonadati</taxon>
        <taxon>Pseudomonadota</taxon>
        <taxon>Betaproteobacteria</taxon>
        <taxon>Burkholderiales</taxon>
        <taxon>Comamonadaceae</taxon>
    </lineage>
</organism>
<dbReference type="Proteomes" id="UP000017184">
    <property type="component" value="Chromosome"/>
</dbReference>
<dbReference type="eggNOG" id="COG4643">
    <property type="taxonomic scope" value="Bacteria"/>
</dbReference>